<feature type="chain" id="PRO_5046319825" evidence="1">
    <location>
        <begin position="21"/>
        <end position="157"/>
    </location>
</feature>
<accession>A0ABV7DQV4</accession>
<reference evidence="3" key="1">
    <citation type="journal article" date="2019" name="Int. J. Syst. Evol. Microbiol.">
        <title>The Global Catalogue of Microorganisms (GCM) 10K type strain sequencing project: providing services to taxonomists for standard genome sequencing and annotation.</title>
        <authorList>
            <consortium name="The Broad Institute Genomics Platform"/>
            <consortium name="The Broad Institute Genome Sequencing Center for Infectious Disease"/>
            <person name="Wu L."/>
            <person name="Ma J."/>
        </authorList>
    </citation>
    <scope>NUCLEOTIDE SEQUENCE [LARGE SCALE GENOMIC DNA]</scope>
    <source>
        <strain evidence="3">KCTC 62102</strain>
    </source>
</reference>
<gene>
    <name evidence="2" type="ORF">ACFOD6_03670</name>
</gene>
<protein>
    <submittedName>
        <fullName evidence="2">Uncharacterized protein</fullName>
    </submittedName>
</protein>
<evidence type="ECO:0000313" key="2">
    <source>
        <dbReference type="EMBL" id="MFC3085141.1"/>
    </source>
</evidence>
<evidence type="ECO:0000256" key="1">
    <source>
        <dbReference type="SAM" id="SignalP"/>
    </source>
</evidence>
<name>A0ABV7DQV4_9RHOB</name>
<comment type="caution">
    <text evidence="2">The sequence shown here is derived from an EMBL/GenBank/DDBJ whole genome shotgun (WGS) entry which is preliminary data.</text>
</comment>
<feature type="signal peptide" evidence="1">
    <location>
        <begin position="1"/>
        <end position="20"/>
    </location>
</feature>
<sequence length="157" mass="16636">MPRLTALAALLMLLAPAALAEDAPVLAEYRADSGSLPPEYAWEASVIIHENGTLFLKRCTGYETEEPACKTRRAKVGEAALEAIRAAAVASNLREEPAHPPEDLAVGGGAVYGAVWLDGTKIDLPSQVREQDAGRVAGVLAAIRAAIPARLHRFLTD</sequence>
<evidence type="ECO:0000313" key="3">
    <source>
        <dbReference type="Proteomes" id="UP001595445"/>
    </source>
</evidence>
<keyword evidence="1" id="KW-0732">Signal</keyword>
<dbReference type="EMBL" id="JBHRSM010000007">
    <property type="protein sequence ID" value="MFC3085141.1"/>
    <property type="molecule type" value="Genomic_DNA"/>
</dbReference>
<organism evidence="2 3">
    <name type="scientific">Tabrizicola soli</name>
    <dbReference type="NCBI Taxonomy" id="2185115"/>
    <lineage>
        <taxon>Bacteria</taxon>
        <taxon>Pseudomonadati</taxon>
        <taxon>Pseudomonadota</taxon>
        <taxon>Alphaproteobacteria</taxon>
        <taxon>Rhodobacterales</taxon>
        <taxon>Paracoccaceae</taxon>
        <taxon>Tabrizicola</taxon>
    </lineage>
</organism>
<dbReference type="Proteomes" id="UP001595445">
    <property type="component" value="Unassembled WGS sequence"/>
</dbReference>
<dbReference type="RefSeq" id="WP_197647251.1">
    <property type="nucleotide sequence ID" value="NZ_JAEACP010000025.1"/>
</dbReference>
<keyword evidence="3" id="KW-1185">Reference proteome</keyword>
<proteinExistence type="predicted"/>